<evidence type="ECO:0000313" key="2">
    <source>
        <dbReference type="Proteomes" id="UP001141253"/>
    </source>
</evidence>
<name>A0ABQ9CAK6_9ROSI</name>
<dbReference type="PANTHER" id="PTHR36350:SF3">
    <property type="entry name" value="TRANSMEMBRANE PROTEIN"/>
    <property type="match status" value="1"/>
</dbReference>
<reference evidence="1" key="1">
    <citation type="submission" date="2022-10" db="EMBL/GenBank/DDBJ databases">
        <authorList>
            <person name="Hyden B.L."/>
            <person name="Feng K."/>
            <person name="Yates T."/>
            <person name="Jawdy S."/>
            <person name="Smart L.B."/>
            <person name="Muchero W."/>
        </authorList>
    </citation>
    <scope>NUCLEOTIDE SEQUENCE</scope>
    <source>
        <tissue evidence="1">Shoot tip</tissue>
    </source>
</reference>
<accession>A0ABQ9CAK6</accession>
<protein>
    <submittedName>
        <fullName evidence="1">Uncharacterized protein</fullName>
    </submittedName>
</protein>
<dbReference type="PANTHER" id="PTHR36350">
    <property type="entry name" value="TRANSMEMBRANE PROTEIN"/>
    <property type="match status" value="1"/>
</dbReference>
<proteinExistence type="predicted"/>
<keyword evidence="2" id="KW-1185">Reference proteome</keyword>
<dbReference type="Proteomes" id="UP001141253">
    <property type="component" value="Chromosome 4"/>
</dbReference>
<organism evidence="1 2">
    <name type="scientific">Salix suchowensis</name>
    <dbReference type="NCBI Taxonomy" id="1278906"/>
    <lineage>
        <taxon>Eukaryota</taxon>
        <taxon>Viridiplantae</taxon>
        <taxon>Streptophyta</taxon>
        <taxon>Embryophyta</taxon>
        <taxon>Tracheophyta</taxon>
        <taxon>Spermatophyta</taxon>
        <taxon>Magnoliopsida</taxon>
        <taxon>eudicotyledons</taxon>
        <taxon>Gunneridae</taxon>
        <taxon>Pentapetalae</taxon>
        <taxon>rosids</taxon>
        <taxon>fabids</taxon>
        <taxon>Malpighiales</taxon>
        <taxon>Salicaceae</taxon>
        <taxon>Saliceae</taxon>
        <taxon>Salix</taxon>
    </lineage>
</organism>
<dbReference type="EMBL" id="JAPFFI010000004">
    <property type="protein sequence ID" value="KAJ6396682.1"/>
    <property type="molecule type" value="Genomic_DNA"/>
</dbReference>
<evidence type="ECO:0000313" key="1">
    <source>
        <dbReference type="EMBL" id="KAJ6396682.1"/>
    </source>
</evidence>
<gene>
    <name evidence="1" type="ORF">OIU77_021666</name>
</gene>
<comment type="caution">
    <text evidence="1">The sequence shown here is derived from an EMBL/GenBank/DDBJ whole genome shotgun (WGS) entry which is preliminary data.</text>
</comment>
<sequence>MLLVEMHIYQREFKKALDCDCLRHKAISDARRPLYKEHPTEEASKYWDEFIDLRILFHSRSSEESQLNEVVTTVREFEKALELIRDDINEA</sequence>
<reference evidence="1" key="2">
    <citation type="journal article" date="2023" name="Int. J. Mol. Sci.">
        <title>De Novo Assembly and Annotation of 11 Diverse Shrub Willow (Salix) Genomes Reveals Novel Gene Organization in Sex-Linked Regions.</title>
        <authorList>
            <person name="Hyden B."/>
            <person name="Feng K."/>
            <person name="Yates T.B."/>
            <person name="Jawdy S."/>
            <person name="Cereghino C."/>
            <person name="Smart L.B."/>
            <person name="Muchero W."/>
        </authorList>
    </citation>
    <scope>NUCLEOTIDE SEQUENCE</scope>
    <source>
        <tissue evidence="1">Shoot tip</tissue>
    </source>
</reference>